<dbReference type="GO" id="GO:0005737">
    <property type="term" value="C:cytoplasm"/>
    <property type="evidence" value="ECO:0007669"/>
    <property type="project" value="UniProtKB-ARBA"/>
</dbReference>
<dbReference type="Pfam" id="PF02702">
    <property type="entry name" value="KdpD"/>
    <property type="match status" value="1"/>
</dbReference>
<keyword evidence="7 14" id="KW-0812">Transmembrane</keyword>
<dbReference type="PRINTS" id="PR00344">
    <property type="entry name" value="BCTRLSENSOR"/>
</dbReference>
<evidence type="ECO:0000256" key="3">
    <source>
        <dbReference type="ARBA" id="ARBA00004236"/>
    </source>
</evidence>
<dbReference type="PROSITE" id="PS50109">
    <property type="entry name" value="HIS_KIN"/>
    <property type="match status" value="1"/>
</dbReference>
<accession>H0QXS4</accession>
<proteinExistence type="predicted"/>
<dbReference type="Pfam" id="PF02518">
    <property type="entry name" value="HATPase_c"/>
    <property type="match status" value="1"/>
</dbReference>
<dbReference type="Pfam" id="PF00582">
    <property type="entry name" value="Usp"/>
    <property type="match status" value="1"/>
</dbReference>
<dbReference type="PANTHER" id="PTHR45569:SF1">
    <property type="entry name" value="SENSOR PROTEIN KDPD"/>
    <property type="match status" value="1"/>
</dbReference>
<dbReference type="InterPro" id="IPR036890">
    <property type="entry name" value="HATPase_C_sf"/>
</dbReference>
<feature type="transmembrane region" description="Helical" evidence="14">
    <location>
        <begin position="388"/>
        <end position="407"/>
    </location>
</feature>
<reference evidence="16 17" key="1">
    <citation type="submission" date="2011-12" db="EMBL/GenBank/DDBJ databases">
        <title>Whole genome shotgun sequence of Gordonia effusa NBRC 100432.</title>
        <authorList>
            <person name="Yoshida I."/>
            <person name="Takarada H."/>
            <person name="Hosoyama A."/>
            <person name="Tsuchikane K."/>
            <person name="Katsumata H."/>
            <person name="Yamazaki S."/>
            <person name="Fujita N."/>
        </authorList>
    </citation>
    <scope>NUCLEOTIDE SEQUENCE [LARGE SCALE GENOMIC DNA]</scope>
    <source>
        <strain evidence="16 17">NBRC 100432</strain>
    </source>
</reference>
<protein>
    <recommendedName>
        <fullName evidence="4">histidine kinase</fullName>
        <ecNumber evidence="4">2.7.13.3</ecNumber>
    </recommendedName>
</protein>
<dbReference type="GO" id="GO:0005524">
    <property type="term" value="F:ATP binding"/>
    <property type="evidence" value="ECO:0007669"/>
    <property type="project" value="UniProtKB-KW"/>
</dbReference>
<dbReference type="Gene3D" id="3.30.565.10">
    <property type="entry name" value="Histidine kinase-like ATPase, C-terminal domain"/>
    <property type="match status" value="1"/>
</dbReference>
<dbReference type="InterPro" id="IPR025201">
    <property type="entry name" value="KdpD_TM"/>
</dbReference>
<evidence type="ECO:0000256" key="6">
    <source>
        <dbReference type="ARBA" id="ARBA00022679"/>
    </source>
</evidence>
<keyword evidence="10" id="KW-0067">ATP-binding</keyword>
<evidence type="ECO:0000256" key="7">
    <source>
        <dbReference type="ARBA" id="ARBA00022692"/>
    </source>
</evidence>
<keyword evidence="12" id="KW-0902">Two-component regulatory system</keyword>
<evidence type="ECO:0000259" key="15">
    <source>
        <dbReference type="PROSITE" id="PS50109"/>
    </source>
</evidence>
<feature type="transmembrane region" description="Helical" evidence="14">
    <location>
        <begin position="419"/>
        <end position="451"/>
    </location>
</feature>
<dbReference type="Pfam" id="PF13493">
    <property type="entry name" value="DUF4118"/>
    <property type="match status" value="1"/>
</dbReference>
<dbReference type="Proteomes" id="UP000035034">
    <property type="component" value="Unassembled WGS sequence"/>
</dbReference>
<dbReference type="InterPro" id="IPR036097">
    <property type="entry name" value="HisK_dim/P_sf"/>
</dbReference>
<evidence type="ECO:0000256" key="8">
    <source>
        <dbReference type="ARBA" id="ARBA00022741"/>
    </source>
</evidence>
<dbReference type="InterPro" id="IPR006016">
    <property type="entry name" value="UspA"/>
</dbReference>
<dbReference type="InterPro" id="IPR005467">
    <property type="entry name" value="His_kinase_dom"/>
</dbReference>
<evidence type="ECO:0000256" key="11">
    <source>
        <dbReference type="ARBA" id="ARBA00022989"/>
    </source>
</evidence>
<dbReference type="FunFam" id="3.40.50.620:FF:000112">
    <property type="entry name" value="Sensor histidine kinase KdpD"/>
    <property type="match status" value="1"/>
</dbReference>
<dbReference type="eggNOG" id="COG2205">
    <property type="taxonomic scope" value="Bacteria"/>
</dbReference>
<keyword evidence="13 14" id="KW-0472">Membrane</keyword>
<dbReference type="Gene3D" id="1.10.287.130">
    <property type="match status" value="1"/>
</dbReference>
<evidence type="ECO:0000313" key="17">
    <source>
        <dbReference type="Proteomes" id="UP000035034"/>
    </source>
</evidence>
<comment type="subcellular location">
    <subcellularLocation>
        <location evidence="3">Cell membrane</location>
    </subcellularLocation>
    <subcellularLocation>
        <location evidence="2">Membrane</location>
        <topology evidence="2">Multi-pass membrane protein</topology>
    </subcellularLocation>
</comment>
<evidence type="ECO:0000256" key="4">
    <source>
        <dbReference type="ARBA" id="ARBA00012438"/>
    </source>
</evidence>
<keyword evidence="11 14" id="KW-1133">Transmembrane helix</keyword>
<evidence type="ECO:0000256" key="12">
    <source>
        <dbReference type="ARBA" id="ARBA00023012"/>
    </source>
</evidence>
<dbReference type="InterPro" id="IPR027417">
    <property type="entry name" value="P-loop_NTPase"/>
</dbReference>
<dbReference type="Pfam" id="PF00512">
    <property type="entry name" value="HisKA"/>
    <property type="match status" value="1"/>
</dbReference>
<name>H0QXS4_9ACTN</name>
<dbReference type="Gene3D" id="3.40.50.620">
    <property type="entry name" value="HUPs"/>
    <property type="match status" value="1"/>
</dbReference>
<organism evidence="16 17">
    <name type="scientific">Gordonia effusa NBRC 100432</name>
    <dbReference type="NCBI Taxonomy" id="1077974"/>
    <lineage>
        <taxon>Bacteria</taxon>
        <taxon>Bacillati</taxon>
        <taxon>Actinomycetota</taxon>
        <taxon>Actinomycetes</taxon>
        <taxon>Mycobacteriales</taxon>
        <taxon>Gordoniaceae</taxon>
        <taxon>Gordonia</taxon>
    </lineage>
</organism>
<sequence>MTEGASPKDGEGHQRGALTVFLGCAPGVGKTYEMLQHAHALVSEGRDVVVGVVESHGRAATAALVDGLEVIAPTSYSYRDTVLWEMDLTAVLERTPEVVLVDELAHTNAVGAKHAKRWQDIDALRAAGIDVVTTVNIQHLDSLNDVVEQITGVTQRETVPDAVVRAADQIELVDIAPEALQQRLTAGKVYPAERVHGALANYFRRGNLTALRELALLWLADRVDESLATYRAEHNITATWEARERVVVAVTGGPESATLLRRASRIASRSGAELIVVHVISDDGLMDPATSDLAELTRLAQGFSAQVHTVVGDDIPSALLDFARSVNATQLVLGTSRRSRWRRLLSEGAGAAVVRDSGKIDVHMVTHDQSAKRRNYLDIRRSRFRRPLSWAAAVVVPLAASAAISVVDRWLNVGSESAIFFAVILAVSLLGGWGPAALSALVSALLLNWLFTAPRHTLTISEPANVITIVVMFAVAIAVAVLVDSVAARRVEAQRAARDAEVIATFSSAAMRGDGIESLLAQVREAYAQQGVCLLRDHGGGQTVVAGVGDAPTGVADADTVCSVSDGEFALLLRGPVVAVRERRVLDAVAAQVAGVVTRRELAERAADAQAVAAADQLRGALLSAVSHDLRTPLAAIKAAASSLRATDVTFSAYDTAELLAGIEESTDHLTAIVGNLLDSSRLAAGVVTAHPQLVAVEEIVDRVIATLPPTVDGTPVSALIENRTAGIVAFADVGLLERVLANVIDNAVRHSGSGQNDAGRPAVEVTARYVATAGGRCRILVVDHGAGVSERERQAMFAAFTRLGDRNASAGVGLGLSVARGFVEAMAGTIHAGQTAGGGLTMVIELPSEEGIDGVVA</sequence>
<evidence type="ECO:0000256" key="13">
    <source>
        <dbReference type="ARBA" id="ARBA00023136"/>
    </source>
</evidence>
<dbReference type="FunFam" id="3.40.50.300:FF:000483">
    <property type="entry name" value="Sensor histidine kinase KdpD"/>
    <property type="match status" value="1"/>
</dbReference>
<dbReference type="EC" id="2.7.13.3" evidence="4"/>
<dbReference type="InterPro" id="IPR052023">
    <property type="entry name" value="Histidine_kinase_KdpD"/>
</dbReference>
<evidence type="ECO:0000256" key="14">
    <source>
        <dbReference type="SAM" id="Phobius"/>
    </source>
</evidence>
<dbReference type="InterPro" id="IPR038318">
    <property type="entry name" value="KdpD_sf"/>
</dbReference>
<dbReference type="GO" id="GO:0005886">
    <property type="term" value="C:plasma membrane"/>
    <property type="evidence" value="ECO:0007669"/>
    <property type="project" value="UniProtKB-SubCell"/>
</dbReference>
<dbReference type="SUPFAM" id="SSF47384">
    <property type="entry name" value="Homodimeric domain of signal transducing histidine kinase"/>
    <property type="match status" value="1"/>
</dbReference>
<dbReference type="AlphaFoldDB" id="H0QXS4"/>
<dbReference type="EMBL" id="BAEH01000036">
    <property type="protein sequence ID" value="GAB17625.1"/>
    <property type="molecule type" value="Genomic_DNA"/>
</dbReference>
<evidence type="ECO:0000256" key="1">
    <source>
        <dbReference type="ARBA" id="ARBA00000085"/>
    </source>
</evidence>
<dbReference type="InterPro" id="IPR003661">
    <property type="entry name" value="HisK_dim/P_dom"/>
</dbReference>
<dbReference type="PANTHER" id="PTHR45569">
    <property type="entry name" value="SENSOR PROTEIN KDPD"/>
    <property type="match status" value="1"/>
</dbReference>
<dbReference type="CDD" id="cd00082">
    <property type="entry name" value="HisKA"/>
    <property type="match status" value="1"/>
</dbReference>
<evidence type="ECO:0000256" key="10">
    <source>
        <dbReference type="ARBA" id="ARBA00022840"/>
    </source>
</evidence>
<dbReference type="RefSeq" id="WP_007316963.1">
    <property type="nucleotide sequence ID" value="NZ_BAEH01000036.1"/>
</dbReference>
<keyword evidence="5" id="KW-0597">Phosphoprotein</keyword>
<dbReference type="OrthoDB" id="9806130at2"/>
<dbReference type="SUPFAM" id="SSF52402">
    <property type="entry name" value="Adenine nucleotide alpha hydrolases-like"/>
    <property type="match status" value="1"/>
</dbReference>
<dbReference type="SUPFAM" id="SSF55874">
    <property type="entry name" value="ATPase domain of HSP90 chaperone/DNA topoisomerase II/histidine kinase"/>
    <property type="match status" value="1"/>
</dbReference>
<feature type="domain" description="Histidine kinase" evidence="15">
    <location>
        <begin position="625"/>
        <end position="851"/>
    </location>
</feature>
<dbReference type="STRING" id="1077974.GOEFS_036_00640"/>
<gene>
    <name evidence="16" type="primary">kdpD</name>
    <name evidence="16" type="ORF">GOEFS_036_00640</name>
</gene>
<keyword evidence="17" id="KW-1185">Reference proteome</keyword>
<dbReference type="GO" id="GO:0000155">
    <property type="term" value="F:phosphorelay sensor kinase activity"/>
    <property type="evidence" value="ECO:0007669"/>
    <property type="project" value="InterPro"/>
</dbReference>
<dbReference type="InterPro" id="IPR004358">
    <property type="entry name" value="Sig_transdc_His_kin-like_C"/>
</dbReference>
<comment type="caution">
    <text evidence="16">The sequence shown here is derived from an EMBL/GenBank/DDBJ whole genome shotgun (WGS) entry which is preliminary data.</text>
</comment>
<evidence type="ECO:0000256" key="2">
    <source>
        <dbReference type="ARBA" id="ARBA00004141"/>
    </source>
</evidence>
<keyword evidence="9 16" id="KW-0418">Kinase</keyword>
<dbReference type="Gene3D" id="3.40.50.300">
    <property type="entry name" value="P-loop containing nucleotide triphosphate hydrolases"/>
    <property type="match status" value="1"/>
</dbReference>
<dbReference type="InterPro" id="IPR014729">
    <property type="entry name" value="Rossmann-like_a/b/a_fold"/>
</dbReference>
<dbReference type="SMART" id="SM00387">
    <property type="entry name" value="HATPase_c"/>
    <property type="match status" value="1"/>
</dbReference>
<dbReference type="InterPro" id="IPR003594">
    <property type="entry name" value="HATPase_dom"/>
</dbReference>
<evidence type="ECO:0000313" key="16">
    <source>
        <dbReference type="EMBL" id="GAB17625.1"/>
    </source>
</evidence>
<evidence type="ECO:0000256" key="5">
    <source>
        <dbReference type="ARBA" id="ARBA00022553"/>
    </source>
</evidence>
<evidence type="ECO:0000256" key="9">
    <source>
        <dbReference type="ARBA" id="ARBA00022777"/>
    </source>
</evidence>
<dbReference type="Gene3D" id="1.20.120.620">
    <property type="entry name" value="Backbone structure of the membrane domain of e. Coli histidine kinase receptor kdpd"/>
    <property type="match status" value="1"/>
</dbReference>
<comment type="catalytic activity">
    <reaction evidence="1">
        <text>ATP + protein L-histidine = ADP + protein N-phospho-L-histidine.</text>
        <dbReference type="EC" id="2.7.13.3"/>
    </reaction>
</comment>
<feature type="transmembrane region" description="Helical" evidence="14">
    <location>
        <begin position="463"/>
        <end position="483"/>
    </location>
</feature>
<dbReference type="InterPro" id="IPR003852">
    <property type="entry name" value="Sig_transdc_His_kinase_KdpD_N"/>
</dbReference>
<keyword evidence="8" id="KW-0547">Nucleotide-binding</keyword>
<keyword evidence="6" id="KW-0808">Transferase</keyword>
<dbReference type="SMART" id="SM00388">
    <property type="entry name" value="HisKA"/>
    <property type="match status" value="1"/>
</dbReference>